<dbReference type="AlphaFoldDB" id="C9L9X1"/>
<protein>
    <recommendedName>
        <fullName evidence="3">Endosialidase</fullName>
    </recommendedName>
</protein>
<comment type="caution">
    <text evidence="1">The sequence shown here is derived from an EMBL/GenBank/DDBJ whole genome shotgun (WGS) entry which is preliminary data.</text>
</comment>
<sequence>MYKMTSKKLKYMVILLYQNKKEKGLKRQNNERHKREDITMSVVKELIRTEENGKISFGNYELAQKSKVSDFEYDGDIYKVKTYKEITKLERNGMFVYESVPGTTVLDLEEKEDKMSFAVEGPQDAQITVEMEEDAEYKIVIDKEEAGQMKTNLGGEAVLQCRTGAGRAGNCTD</sequence>
<organism evidence="1 2">
    <name type="scientific">Blautia hansenii DSM 20583</name>
    <dbReference type="NCBI Taxonomy" id="537007"/>
    <lineage>
        <taxon>Bacteria</taxon>
        <taxon>Bacillati</taxon>
        <taxon>Bacillota</taxon>
        <taxon>Clostridia</taxon>
        <taxon>Lachnospirales</taxon>
        <taxon>Lachnospiraceae</taxon>
        <taxon>Blautia</taxon>
    </lineage>
</organism>
<dbReference type="eggNOG" id="ENOG5031JM9">
    <property type="taxonomic scope" value="Bacteria"/>
</dbReference>
<accession>C9L9X1</accession>
<name>C9L9X1_BLAHA</name>
<evidence type="ECO:0000313" key="1">
    <source>
        <dbReference type="EMBL" id="EEX21108.1"/>
    </source>
</evidence>
<reference evidence="1" key="1">
    <citation type="submission" date="2009-09" db="EMBL/GenBank/DDBJ databases">
        <authorList>
            <person name="Weinstock G."/>
            <person name="Sodergren E."/>
            <person name="Clifton S."/>
            <person name="Fulton L."/>
            <person name="Fulton B."/>
            <person name="Courtney L."/>
            <person name="Fronick C."/>
            <person name="Harrison M."/>
            <person name="Strong C."/>
            <person name="Farmer C."/>
            <person name="Delahaunty K."/>
            <person name="Markovic C."/>
            <person name="Hall O."/>
            <person name="Minx P."/>
            <person name="Tomlinson C."/>
            <person name="Mitreva M."/>
            <person name="Nelson J."/>
            <person name="Hou S."/>
            <person name="Wollam A."/>
            <person name="Pepin K.H."/>
            <person name="Johnson M."/>
            <person name="Bhonagiri V."/>
            <person name="Nash W.E."/>
            <person name="Warren W."/>
            <person name="Chinwalla A."/>
            <person name="Mardis E.R."/>
            <person name="Wilson R.K."/>
        </authorList>
    </citation>
    <scope>NUCLEOTIDE SEQUENCE [LARGE SCALE GENOMIC DNA]</scope>
    <source>
        <strain evidence="1">DSM 20583</strain>
    </source>
</reference>
<dbReference type="EMBL" id="ABYU02000029">
    <property type="protein sequence ID" value="EEX21108.1"/>
    <property type="molecule type" value="Genomic_DNA"/>
</dbReference>
<dbReference type="Proteomes" id="UP000003755">
    <property type="component" value="Unassembled WGS sequence"/>
</dbReference>
<dbReference type="HOGENOM" id="CLU_1544657_0_0_9"/>
<evidence type="ECO:0000313" key="2">
    <source>
        <dbReference type="Proteomes" id="UP000003755"/>
    </source>
</evidence>
<dbReference type="STRING" id="537007.BLAHAN_06211"/>
<evidence type="ECO:0008006" key="3">
    <source>
        <dbReference type="Google" id="ProtNLM"/>
    </source>
</evidence>
<proteinExistence type="predicted"/>
<keyword evidence="2" id="KW-1185">Reference proteome</keyword>
<gene>
    <name evidence="1" type="ORF">BLAHAN_06211</name>
</gene>